<organism evidence="5 6">
    <name type="scientific">[Clostridium] cellulosi</name>
    <dbReference type="NCBI Taxonomy" id="29343"/>
    <lineage>
        <taxon>Bacteria</taxon>
        <taxon>Bacillati</taxon>
        <taxon>Bacillota</taxon>
        <taxon>Clostridia</taxon>
        <taxon>Eubacteriales</taxon>
        <taxon>Oscillospiraceae</taxon>
        <taxon>Oscillospiraceae incertae sedis</taxon>
    </lineage>
</organism>
<gene>
    <name evidence="5" type="ORF">CCDG5_0062</name>
</gene>
<dbReference type="SMART" id="SM00342">
    <property type="entry name" value="HTH_ARAC"/>
    <property type="match status" value="1"/>
</dbReference>
<evidence type="ECO:0000313" key="5">
    <source>
        <dbReference type="EMBL" id="CDZ23213.1"/>
    </source>
</evidence>
<dbReference type="InterPro" id="IPR014710">
    <property type="entry name" value="RmlC-like_jellyroll"/>
</dbReference>
<dbReference type="OrthoDB" id="9794370at2"/>
<dbReference type="EMBL" id="LM995447">
    <property type="protein sequence ID" value="CDZ23213.1"/>
    <property type="molecule type" value="Genomic_DNA"/>
</dbReference>
<dbReference type="KEGG" id="ccel:CCDG5_0062"/>
<keyword evidence="2" id="KW-0238">DNA-binding</keyword>
<dbReference type="PROSITE" id="PS00041">
    <property type="entry name" value="HTH_ARAC_FAMILY_1"/>
    <property type="match status" value="1"/>
</dbReference>
<evidence type="ECO:0000256" key="1">
    <source>
        <dbReference type="ARBA" id="ARBA00023015"/>
    </source>
</evidence>
<feature type="domain" description="HTH araC/xylS-type" evidence="4">
    <location>
        <begin position="168"/>
        <end position="266"/>
    </location>
</feature>
<dbReference type="GO" id="GO:0003700">
    <property type="term" value="F:DNA-binding transcription factor activity"/>
    <property type="evidence" value="ECO:0007669"/>
    <property type="project" value="InterPro"/>
</dbReference>
<keyword evidence="1" id="KW-0805">Transcription regulation</keyword>
<dbReference type="SUPFAM" id="SSF51215">
    <property type="entry name" value="Regulatory protein AraC"/>
    <property type="match status" value="1"/>
</dbReference>
<accession>A0A078KL65</accession>
<dbReference type="PATRIC" id="fig|29343.3.peg.69"/>
<dbReference type="Gene3D" id="2.60.120.10">
    <property type="entry name" value="Jelly Rolls"/>
    <property type="match status" value="1"/>
</dbReference>
<keyword evidence="3" id="KW-0804">Transcription</keyword>
<dbReference type="InterPro" id="IPR018062">
    <property type="entry name" value="HTH_AraC-typ_CS"/>
</dbReference>
<name>A0A078KL65_9FIRM</name>
<dbReference type="AlphaFoldDB" id="A0A078KL65"/>
<dbReference type="SUPFAM" id="SSF46689">
    <property type="entry name" value="Homeodomain-like"/>
    <property type="match status" value="2"/>
</dbReference>
<evidence type="ECO:0000313" key="6">
    <source>
        <dbReference type="Proteomes" id="UP000032431"/>
    </source>
</evidence>
<reference evidence="6" key="1">
    <citation type="submission" date="2014-07" db="EMBL/GenBank/DDBJ databases">
        <authorList>
            <person name="Wibberg D."/>
        </authorList>
    </citation>
    <scope>NUCLEOTIDE SEQUENCE [LARGE SCALE GENOMIC DNA]</scope>
    <source>
        <strain evidence="6">DG5</strain>
    </source>
</reference>
<dbReference type="InterPro" id="IPR037923">
    <property type="entry name" value="HTH-like"/>
</dbReference>
<evidence type="ECO:0000259" key="4">
    <source>
        <dbReference type="PROSITE" id="PS01124"/>
    </source>
</evidence>
<dbReference type="PANTHER" id="PTHR43280">
    <property type="entry name" value="ARAC-FAMILY TRANSCRIPTIONAL REGULATOR"/>
    <property type="match status" value="1"/>
</dbReference>
<dbReference type="GO" id="GO:0043565">
    <property type="term" value="F:sequence-specific DNA binding"/>
    <property type="evidence" value="ECO:0007669"/>
    <property type="project" value="InterPro"/>
</dbReference>
<dbReference type="Pfam" id="PF12833">
    <property type="entry name" value="HTH_18"/>
    <property type="match status" value="1"/>
</dbReference>
<proteinExistence type="predicted"/>
<protein>
    <recommendedName>
        <fullName evidence="4">HTH araC/xylS-type domain-containing protein</fullName>
    </recommendedName>
</protein>
<sequence>MSSNIDNTEYDDYIAELSYFSHRISTPEWKIIPAPLAAVDLTYIVCGKAEYHVNGIPYIVKAGDLIYIPKGSMRSATTFEDDLMEAYCLNIQLKNLRGQDVELPFPRISNIGIHQDIISLFNDLNNDYYRREPGYRMKLRGWLQFILHRYIQLIVFKNDSDTLDRRIDNVLRYITRHYSEDLSIRSFSEKYGLSPSYFGKLFIRATGTSFRQYLTKVRMNVAEDMLFSGEYNVSTVAAACGFNDVYYFSKVFKAYKGVSPSSIIPSVPHISRHIPGCYPDELEISASGPVSPVNDMNSNSSLS</sequence>
<dbReference type="PROSITE" id="PS01124">
    <property type="entry name" value="HTH_ARAC_FAMILY_2"/>
    <property type="match status" value="1"/>
</dbReference>
<dbReference type="Gene3D" id="1.10.10.60">
    <property type="entry name" value="Homeodomain-like"/>
    <property type="match status" value="2"/>
</dbReference>
<evidence type="ECO:0000256" key="3">
    <source>
        <dbReference type="ARBA" id="ARBA00023163"/>
    </source>
</evidence>
<dbReference type="Proteomes" id="UP000032431">
    <property type="component" value="Chromosome I"/>
</dbReference>
<dbReference type="PANTHER" id="PTHR43280:SF28">
    <property type="entry name" value="HTH-TYPE TRANSCRIPTIONAL ACTIVATOR RHAS"/>
    <property type="match status" value="1"/>
</dbReference>
<dbReference type="InterPro" id="IPR009057">
    <property type="entry name" value="Homeodomain-like_sf"/>
</dbReference>
<evidence type="ECO:0000256" key="2">
    <source>
        <dbReference type="ARBA" id="ARBA00023125"/>
    </source>
</evidence>
<dbReference type="HOGENOM" id="CLU_000445_88_6_9"/>
<dbReference type="STRING" id="29343.CCDG5_0062"/>
<dbReference type="InterPro" id="IPR018060">
    <property type="entry name" value="HTH_AraC"/>
</dbReference>
<keyword evidence="6" id="KW-1185">Reference proteome</keyword>